<dbReference type="Proteomes" id="UP001161390">
    <property type="component" value="Unassembled WGS sequence"/>
</dbReference>
<evidence type="ECO:0000313" key="6">
    <source>
        <dbReference type="EMBL" id="GLQ19175.1"/>
    </source>
</evidence>
<keyword evidence="7" id="KW-1185">Reference proteome</keyword>
<organism evidence="6 7">
    <name type="scientific">Algimonas porphyrae</name>
    <dbReference type="NCBI Taxonomy" id="1128113"/>
    <lineage>
        <taxon>Bacteria</taxon>
        <taxon>Pseudomonadati</taxon>
        <taxon>Pseudomonadota</taxon>
        <taxon>Alphaproteobacteria</taxon>
        <taxon>Maricaulales</taxon>
        <taxon>Robiginitomaculaceae</taxon>
        <taxon>Algimonas</taxon>
    </lineage>
</organism>
<evidence type="ECO:0000256" key="5">
    <source>
        <dbReference type="SAM" id="Phobius"/>
    </source>
</evidence>
<proteinExistence type="predicted"/>
<evidence type="ECO:0000256" key="4">
    <source>
        <dbReference type="ARBA" id="ARBA00023186"/>
    </source>
</evidence>
<gene>
    <name evidence="6" type="ORF">GCM10007854_01300</name>
</gene>
<keyword evidence="5" id="KW-1133">Transmembrane helix</keyword>
<keyword evidence="3 5" id="KW-0472">Membrane</keyword>
<keyword evidence="5" id="KW-0812">Transmembrane</keyword>
<dbReference type="InterPro" id="IPR052029">
    <property type="entry name" value="PpiD_chaperone"/>
</dbReference>
<protein>
    <submittedName>
        <fullName evidence="6">Peptidyl-prolyl cis-trans isomerase</fullName>
    </submittedName>
</protein>
<name>A0ABQ5UXT3_9PROT</name>
<comment type="subcellular location">
    <subcellularLocation>
        <location evidence="1">Cell membrane</location>
    </subcellularLocation>
</comment>
<dbReference type="SUPFAM" id="SSF109998">
    <property type="entry name" value="Triger factor/SurA peptide-binding domain-like"/>
    <property type="match status" value="1"/>
</dbReference>
<keyword evidence="2" id="KW-1003">Cell membrane</keyword>
<evidence type="ECO:0000313" key="7">
    <source>
        <dbReference type="Proteomes" id="UP001161390"/>
    </source>
</evidence>
<sequence>MASDDIYNRPKGAFAKIRTILVGVLVGMLVLAFAVWGIEDVFSPNSSNAVIKVGEVEVGRAEFQDRFNDEMRRFAEENGEGLTPQQAFDRGIPQQLLAQLSQELAIEADSQDLGIGVNNRDVLRYVENIDAFQNEITQQFDRLQLRRLLANNRVTEAEFEQDVVNALSQRQTLPAIMGGITAPSDYAQRFNTFVNEIRKARVIDFGVEALDPLSAPTEAELQSYIAANQARFTAPEYRRFLMIRVEPFDFPNIEVTDIDLRQSYDAYIEDSDVNQAADVSVPEFDDIDEALRNVLRERAIESLLRERYETLLGAGEIGAAETRDVTVLAVPTQDQASVVAARITAGETVEAVAADLNLPAPDTFTGIKPDGLINPASSAAAFDALQGEARVAPTEFGTFDVITVTTINASDVPEFESMREELREGVLEGQALRRINDYERVIDDRLLEGATIEELAEDLNLPLSSYPYIDRSGAMQDGTRLSGFSAIPGIASDDRLLQAVFTSDIGFESDITPTSNNGLAIFRVTDIIDARPRELDEVRDLAAALWSRQQLTDALTQKGVELATRLREGESLEVVAEEIGSTVREIAIQRVSPPTDVSAAVTIGLLDGEVGQIARGPARKEGRYEIGVLDSISTDSERVGGQMLDIIRQNLSEQIALDISRAYQNAITTDKDQRIFEDQMLAAIGLEQPS</sequence>
<dbReference type="PANTHER" id="PTHR47529">
    <property type="entry name" value="PEPTIDYL-PROLYL CIS-TRANS ISOMERASE D"/>
    <property type="match status" value="1"/>
</dbReference>
<dbReference type="Pfam" id="PF13624">
    <property type="entry name" value="SurA_N_3"/>
    <property type="match status" value="1"/>
</dbReference>
<keyword evidence="4" id="KW-0143">Chaperone</keyword>
<dbReference type="EMBL" id="BSNJ01000001">
    <property type="protein sequence ID" value="GLQ19175.1"/>
    <property type="molecule type" value="Genomic_DNA"/>
</dbReference>
<reference evidence="6" key="1">
    <citation type="journal article" date="2014" name="Int. J. Syst. Evol. Microbiol.">
        <title>Complete genome of a new Firmicutes species belonging to the dominant human colonic microbiota ('Ruminococcus bicirculans') reveals two chromosomes and a selective capacity to utilize plant glucans.</title>
        <authorList>
            <consortium name="NISC Comparative Sequencing Program"/>
            <person name="Wegmann U."/>
            <person name="Louis P."/>
            <person name="Goesmann A."/>
            <person name="Henrissat B."/>
            <person name="Duncan S.H."/>
            <person name="Flint H.J."/>
        </authorList>
    </citation>
    <scope>NUCLEOTIDE SEQUENCE</scope>
    <source>
        <strain evidence="6">NBRC 108216</strain>
    </source>
</reference>
<keyword evidence="6" id="KW-0413">Isomerase</keyword>
<comment type="caution">
    <text evidence="6">The sequence shown here is derived from an EMBL/GenBank/DDBJ whole genome shotgun (WGS) entry which is preliminary data.</text>
</comment>
<reference evidence="6" key="2">
    <citation type="submission" date="2023-01" db="EMBL/GenBank/DDBJ databases">
        <title>Draft genome sequence of Algimonas porphyrae strain NBRC 108216.</title>
        <authorList>
            <person name="Sun Q."/>
            <person name="Mori K."/>
        </authorList>
    </citation>
    <scope>NUCLEOTIDE SEQUENCE</scope>
    <source>
        <strain evidence="6">NBRC 108216</strain>
    </source>
</reference>
<accession>A0ABQ5UXT3</accession>
<evidence type="ECO:0000256" key="3">
    <source>
        <dbReference type="ARBA" id="ARBA00023136"/>
    </source>
</evidence>
<dbReference type="RefSeq" id="WP_284368934.1">
    <property type="nucleotide sequence ID" value="NZ_BSNJ01000001.1"/>
</dbReference>
<dbReference type="PANTHER" id="PTHR47529:SF1">
    <property type="entry name" value="PERIPLASMIC CHAPERONE PPID"/>
    <property type="match status" value="1"/>
</dbReference>
<dbReference type="InterPro" id="IPR027304">
    <property type="entry name" value="Trigger_fact/SurA_dom_sf"/>
</dbReference>
<evidence type="ECO:0000256" key="2">
    <source>
        <dbReference type="ARBA" id="ARBA00022475"/>
    </source>
</evidence>
<dbReference type="GO" id="GO:0016853">
    <property type="term" value="F:isomerase activity"/>
    <property type="evidence" value="ECO:0007669"/>
    <property type="project" value="UniProtKB-KW"/>
</dbReference>
<evidence type="ECO:0000256" key="1">
    <source>
        <dbReference type="ARBA" id="ARBA00004236"/>
    </source>
</evidence>
<feature type="transmembrane region" description="Helical" evidence="5">
    <location>
        <begin position="20"/>
        <end position="38"/>
    </location>
</feature>